<protein>
    <submittedName>
        <fullName evidence="2">DUF5711 family protein</fullName>
    </submittedName>
</protein>
<accession>A0ABV1G8F5</accession>
<keyword evidence="3" id="KW-1185">Reference proteome</keyword>
<dbReference type="InterPro" id="IPR043765">
    <property type="entry name" value="DUF5711"/>
</dbReference>
<comment type="caution">
    <text evidence="2">The sequence shown here is derived from an EMBL/GenBank/DDBJ whole genome shotgun (WGS) entry which is preliminary data.</text>
</comment>
<dbReference type="EMBL" id="JBBMFF010000232">
    <property type="protein sequence ID" value="MEQ2511454.1"/>
    <property type="molecule type" value="Genomic_DNA"/>
</dbReference>
<evidence type="ECO:0000256" key="1">
    <source>
        <dbReference type="SAM" id="Phobius"/>
    </source>
</evidence>
<dbReference type="SUPFAM" id="SSF50998">
    <property type="entry name" value="Quinoprotein alcohol dehydrogenase-like"/>
    <property type="match status" value="1"/>
</dbReference>
<sequence>MPDHIKPVPDPEPQKPRRRWPLYLLAVLVVLALLAAFLLTKTHVLDGLKRSLRYLGKSSDDYGSVSYETLGNTAYGQLNGGLGVATGSSVTLFSEEGKQLGSEQHAMTAPVICTGQDRLLCYDAGGNYLTVLDKSGSAVFSQTPEQTIFDADLSSGGYSAMLTAGDSGRSLLQVYDPNGSLLYKRSTKSHYLSACAVSPDGSHAAAVALGQADITFSASLQLYRTDSEEIAAECLAMTRPEAFRILHFSVFRIPSFPCRSPTTHD</sequence>
<reference evidence="2 3" key="1">
    <citation type="submission" date="2024-03" db="EMBL/GenBank/DDBJ databases">
        <title>Human intestinal bacterial collection.</title>
        <authorList>
            <person name="Pauvert C."/>
            <person name="Hitch T.C.A."/>
            <person name="Clavel T."/>
        </authorList>
    </citation>
    <scope>NUCLEOTIDE SEQUENCE [LARGE SCALE GENOMIC DNA]</scope>
    <source>
        <strain evidence="2 3">CLA-AA-H192</strain>
    </source>
</reference>
<evidence type="ECO:0000313" key="2">
    <source>
        <dbReference type="EMBL" id="MEQ2511454.1"/>
    </source>
</evidence>
<dbReference type="Proteomes" id="UP001491552">
    <property type="component" value="Unassembled WGS sequence"/>
</dbReference>
<keyword evidence="1" id="KW-0472">Membrane</keyword>
<evidence type="ECO:0000313" key="3">
    <source>
        <dbReference type="Proteomes" id="UP001491552"/>
    </source>
</evidence>
<keyword evidence="1" id="KW-0812">Transmembrane</keyword>
<gene>
    <name evidence="2" type="ORF">WMO66_09375</name>
</gene>
<keyword evidence="1" id="KW-1133">Transmembrane helix</keyword>
<organism evidence="2 3">
    <name type="scientific">Faecousia intestinalis</name>
    <dbReference type="NCBI Taxonomy" id="3133167"/>
    <lineage>
        <taxon>Bacteria</taxon>
        <taxon>Bacillati</taxon>
        <taxon>Bacillota</taxon>
        <taxon>Clostridia</taxon>
        <taxon>Eubacteriales</taxon>
        <taxon>Oscillospiraceae</taxon>
        <taxon>Faecousia</taxon>
    </lineage>
</organism>
<name>A0ABV1G8F5_9FIRM</name>
<dbReference type="RefSeq" id="WP_349136163.1">
    <property type="nucleotide sequence ID" value="NZ_JBBMFF010000232.1"/>
</dbReference>
<dbReference type="InterPro" id="IPR011047">
    <property type="entry name" value="Quinoprotein_ADH-like_sf"/>
</dbReference>
<proteinExistence type="predicted"/>
<dbReference type="Pfam" id="PF18975">
    <property type="entry name" value="DUF5711"/>
    <property type="match status" value="1"/>
</dbReference>
<feature type="transmembrane region" description="Helical" evidence="1">
    <location>
        <begin position="20"/>
        <end position="40"/>
    </location>
</feature>